<dbReference type="RefSeq" id="WP_106590686.1">
    <property type="nucleotide sequence ID" value="NZ_PYGI01000003.1"/>
</dbReference>
<sequence length="222" mass="24973">MIIRVLPHLESRAEWIAFCRREAPYCLVDTPACLVDFQTHFLQLTLFGEGAPVRYTLGSRRAIDPAWQLIKRCNWSLSTLVAGLDTLDFGGNVRDNDLLGVHTDMSARRSTPRDPHLHAPGCSEVLTPLRRLPAYWDSRNLKRLLANQQYRDWRSEQEGINLTPAALLLDLLAHAEDWSASPSGPRLLISCRRQPLISLIPDLSPPSRSVDQGQPLLAAPLR</sequence>
<dbReference type="Proteomes" id="UP000242133">
    <property type="component" value="Unassembled WGS sequence"/>
</dbReference>
<dbReference type="EMBL" id="PYGI01000003">
    <property type="protein sequence ID" value="PSL15867.1"/>
    <property type="molecule type" value="Genomic_DNA"/>
</dbReference>
<name>A0A2P8F2C8_9GAMM</name>
<evidence type="ECO:0000313" key="2">
    <source>
        <dbReference type="Proteomes" id="UP000242133"/>
    </source>
</evidence>
<comment type="caution">
    <text evidence="1">The sequence shown here is derived from an EMBL/GenBank/DDBJ whole genome shotgun (WGS) entry which is preliminary data.</text>
</comment>
<reference evidence="1 2" key="1">
    <citation type="submission" date="2018-03" db="EMBL/GenBank/DDBJ databases">
        <title>Genomic Encyclopedia of Archaeal and Bacterial Type Strains, Phase II (KMG-II): from individual species to whole genera.</title>
        <authorList>
            <person name="Goeker M."/>
        </authorList>
    </citation>
    <scope>NUCLEOTIDE SEQUENCE [LARGE SCALE GENOMIC DNA]</scope>
    <source>
        <strain evidence="1 2">DSM 17586</strain>
    </source>
</reference>
<evidence type="ECO:0000313" key="1">
    <source>
        <dbReference type="EMBL" id="PSL15867.1"/>
    </source>
</evidence>
<dbReference type="AlphaFoldDB" id="A0A2P8F2C8"/>
<keyword evidence="2" id="KW-1185">Reference proteome</keyword>
<organism evidence="1 2">
    <name type="scientific">Marinobacterium halophilum</name>
    <dbReference type="NCBI Taxonomy" id="267374"/>
    <lineage>
        <taxon>Bacteria</taxon>
        <taxon>Pseudomonadati</taxon>
        <taxon>Pseudomonadota</taxon>
        <taxon>Gammaproteobacteria</taxon>
        <taxon>Oceanospirillales</taxon>
        <taxon>Oceanospirillaceae</taxon>
        <taxon>Marinobacterium</taxon>
    </lineage>
</organism>
<dbReference type="OrthoDB" id="6115147at2"/>
<protein>
    <submittedName>
        <fullName evidence="1">Uncharacterized protein</fullName>
    </submittedName>
</protein>
<accession>A0A2P8F2C8</accession>
<gene>
    <name evidence="1" type="ORF">CLV44_103148</name>
</gene>
<proteinExistence type="predicted"/>